<evidence type="ECO:0000256" key="9">
    <source>
        <dbReference type="ARBA" id="ARBA00022777"/>
    </source>
</evidence>
<dbReference type="Proteomes" id="UP000024635">
    <property type="component" value="Unassembled WGS sequence"/>
</dbReference>
<dbReference type="PROSITE" id="PS50157">
    <property type="entry name" value="ZINC_FINGER_C2H2_2"/>
    <property type="match status" value="3"/>
</dbReference>
<keyword evidence="12" id="KW-0464">Manganese</keyword>
<evidence type="ECO:0000256" key="2">
    <source>
        <dbReference type="ARBA" id="ARBA00001946"/>
    </source>
</evidence>
<dbReference type="PANTHER" id="PTHR24346:SF94">
    <property type="entry name" value="NON-SPECIFIC SERINE_THREONINE PROTEIN KINASE"/>
    <property type="match status" value="1"/>
</dbReference>
<evidence type="ECO:0000313" key="22">
    <source>
        <dbReference type="Proteomes" id="UP000024635"/>
    </source>
</evidence>
<dbReference type="InterPro" id="IPR008271">
    <property type="entry name" value="Ser/Thr_kinase_AS"/>
</dbReference>
<dbReference type="PROSITE" id="PS00107">
    <property type="entry name" value="PROTEIN_KINASE_ATP"/>
    <property type="match status" value="1"/>
</dbReference>
<keyword evidence="11" id="KW-0460">Magnesium</keyword>
<feature type="region of interest" description="Disordered" evidence="17">
    <location>
        <begin position="385"/>
        <end position="414"/>
    </location>
</feature>
<evidence type="ECO:0000256" key="8">
    <source>
        <dbReference type="ARBA" id="ARBA00022741"/>
    </source>
</evidence>
<keyword evidence="15" id="KW-0863">Zinc-finger</keyword>
<name>A0A016TTK4_9BILA</name>
<dbReference type="InterPro" id="IPR000719">
    <property type="entry name" value="Prot_kinase_dom"/>
</dbReference>
<dbReference type="Gene3D" id="3.30.160.60">
    <property type="entry name" value="Classic Zinc Finger"/>
    <property type="match status" value="1"/>
</dbReference>
<evidence type="ECO:0000259" key="20">
    <source>
        <dbReference type="PROSITE" id="PS50157"/>
    </source>
</evidence>
<feature type="compositionally biased region" description="Polar residues" evidence="17">
    <location>
        <begin position="390"/>
        <end position="400"/>
    </location>
</feature>
<dbReference type="InterPro" id="IPR017441">
    <property type="entry name" value="Protein_kinase_ATP_BS"/>
</dbReference>
<comment type="similarity">
    <text evidence="3">Belongs to the protein kinase superfamily. CAMK Ser/Thr protein kinase family. LKB1 subfamily.</text>
</comment>
<dbReference type="EC" id="2.7.11.1" evidence="4"/>
<comment type="caution">
    <text evidence="21">The sequence shown here is derived from an EMBL/GenBank/DDBJ whole genome shotgun (WGS) entry which is preliminary data.</text>
</comment>
<comment type="catalytic activity">
    <reaction evidence="13">
        <text>L-threonyl-[protein] + ATP = O-phospho-L-threonyl-[protein] + ADP + H(+)</text>
        <dbReference type="Rhea" id="RHEA:46608"/>
        <dbReference type="Rhea" id="RHEA-COMP:11060"/>
        <dbReference type="Rhea" id="RHEA-COMP:11605"/>
        <dbReference type="ChEBI" id="CHEBI:15378"/>
        <dbReference type="ChEBI" id="CHEBI:30013"/>
        <dbReference type="ChEBI" id="CHEBI:30616"/>
        <dbReference type="ChEBI" id="CHEBI:61977"/>
        <dbReference type="ChEBI" id="CHEBI:456216"/>
        <dbReference type="EC" id="2.7.11.1"/>
    </reaction>
</comment>
<dbReference type="Gene3D" id="3.30.200.20">
    <property type="entry name" value="Phosphorylase Kinase, domain 1"/>
    <property type="match status" value="1"/>
</dbReference>
<dbReference type="SUPFAM" id="SSF57667">
    <property type="entry name" value="beta-beta-alpha zinc fingers"/>
    <property type="match status" value="1"/>
</dbReference>
<dbReference type="GO" id="GO:0005524">
    <property type="term" value="F:ATP binding"/>
    <property type="evidence" value="ECO:0007669"/>
    <property type="project" value="UniProtKB-UniRule"/>
</dbReference>
<keyword evidence="7" id="KW-0479">Metal-binding</keyword>
<keyword evidence="15" id="KW-0862">Zinc</keyword>
<evidence type="ECO:0000256" key="11">
    <source>
        <dbReference type="ARBA" id="ARBA00022842"/>
    </source>
</evidence>
<protein>
    <recommendedName>
        <fullName evidence="4">non-specific serine/threonine protein kinase</fullName>
        <ecNumber evidence="4">2.7.11.1</ecNumber>
    </recommendedName>
</protein>
<dbReference type="GO" id="GO:0008270">
    <property type="term" value="F:zinc ion binding"/>
    <property type="evidence" value="ECO:0007669"/>
    <property type="project" value="UniProtKB-KW"/>
</dbReference>
<dbReference type="InterPro" id="IPR011009">
    <property type="entry name" value="Kinase-like_dom_sf"/>
</dbReference>
<evidence type="ECO:0000256" key="17">
    <source>
        <dbReference type="SAM" id="MobiDB-lite"/>
    </source>
</evidence>
<dbReference type="PANTHER" id="PTHR24346">
    <property type="entry name" value="MAP/MICROTUBULE AFFINITY-REGULATING KINASE"/>
    <property type="match status" value="1"/>
</dbReference>
<evidence type="ECO:0000256" key="18">
    <source>
        <dbReference type="SAM" id="Phobius"/>
    </source>
</evidence>
<proteinExistence type="inferred from homology"/>
<dbReference type="GO" id="GO:0005737">
    <property type="term" value="C:cytoplasm"/>
    <property type="evidence" value="ECO:0007669"/>
    <property type="project" value="TreeGrafter"/>
</dbReference>
<dbReference type="PROSITE" id="PS00028">
    <property type="entry name" value="ZINC_FINGER_C2H2_1"/>
    <property type="match status" value="2"/>
</dbReference>
<keyword evidence="9" id="KW-0418">Kinase</keyword>
<feature type="binding site" evidence="16">
    <location>
        <position position="513"/>
    </location>
    <ligand>
        <name>ATP</name>
        <dbReference type="ChEBI" id="CHEBI:30616"/>
    </ligand>
</feature>
<keyword evidence="6" id="KW-0808">Transferase</keyword>
<dbReference type="GO" id="GO:0035556">
    <property type="term" value="P:intracellular signal transduction"/>
    <property type="evidence" value="ECO:0007669"/>
    <property type="project" value="TreeGrafter"/>
</dbReference>
<keyword evidence="8 16" id="KW-0547">Nucleotide-binding</keyword>
<feature type="compositionally biased region" description="Acidic residues" evidence="17">
    <location>
        <begin position="405"/>
        <end position="414"/>
    </location>
</feature>
<evidence type="ECO:0000256" key="13">
    <source>
        <dbReference type="ARBA" id="ARBA00047899"/>
    </source>
</evidence>
<dbReference type="EMBL" id="JARK01001416">
    <property type="protein sequence ID" value="EYC05733.1"/>
    <property type="molecule type" value="Genomic_DNA"/>
</dbReference>
<dbReference type="SUPFAM" id="SSF56112">
    <property type="entry name" value="Protein kinase-like (PK-like)"/>
    <property type="match status" value="1"/>
</dbReference>
<dbReference type="SMART" id="SM00355">
    <property type="entry name" value="ZnF_C2H2"/>
    <property type="match status" value="4"/>
</dbReference>
<evidence type="ECO:0000256" key="3">
    <source>
        <dbReference type="ARBA" id="ARBA00009985"/>
    </source>
</evidence>
<keyword evidence="18" id="KW-1133">Transmembrane helix</keyword>
<sequence>MKMKVMFVNRHGKLSLPVARLKSDAAHNILPGPSVHKNGKAKPATNNQSQVISLVPPAQRTRWHCGICSKSLSSKRSYDEHMNIHNDARPFACDHCDYAAASQMTLRRHKLRSHTARRDWGYKCPYCYESYMEPASYQQHVQSRHFGRSATFGCPYTQCTFQSKCFRHFREHLAKHNSYESYVGQPDRIPFSFPDDELNRFLVDDEYGYGYRANGPVRRVQFVKGRSGSAIMMGGATMVPVKVVETCDSPPLLTAEVVDADYMKEPIKLRSNGASTSSQRSIMHEPSQSYAPEPPRLAEEGHEMYPPDTDWIEGEIEVIPLIILLFSVLLTVHGFVSLVTLYVMDMGVLAPAIDLQIAEEVIDEESQVNVGPSSQYVEVRSEVPGDRLQARSQSSSNQLKLSVGGEEDSPEEDDINQLRQSMHMWHLHEQESEEFAEIGDDVGLSAERVQSIIAGQGLLFPPLHEGSFVEEVFSEKGPKSHNGYLFGAKIGEGSYAKVKEVVDETTLVRRAVKIIKHSRLRKIQNGQENVERELRILNKVKHENVIRLIEVFRREQKNKLYVVLEFCMGSVQQLLDAAHENRLSDAETHRYFVDLIKGLEYLHSVGIVHKDIKPANLLVSLDYTLKISDFGVAEELSQFQKDDSCQVVQGTPKFQAPELVSGNTESYSGFASDLWSCGVTLYNMISGLYPFEGAVIMRLFDNIAHADLVMPTNVELHPDLVILLKGLLNKEAKKRFTIECVKHNAWHARPRAKFSPSSQLSKRGSVQRPLTVYPALEERFGAIPLDRIVTENDLDGPELIIEITRGRRVDDRVSHGWCQTYVVLTLSPRVISMMHAALGIALRPTFLPRS</sequence>
<dbReference type="Gene3D" id="1.10.510.10">
    <property type="entry name" value="Transferase(Phosphotransferase) domain 1"/>
    <property type="match status" value="1"/>
</dbReference>
<evidence type="ECO:0000256" key="7">
    <source>
        <dbReference type="ARBA" id="ARBA00022723"/>
    </source>
</evidence>
<reference evidence="22" key="1">
    <citation type="journal article" date="2015" name="Nat. Genet.">
        <title>The genome and transcriptome of the zoonotic hookworm Ancylostoma ceylanicum identify infection-specific gene families.</title>
        <authorList>
            <person name="Schwarz E.M."/>
            <person name="Hu Y."/>
            <person name="Antoshechkin I."/>
            <person name="Miller M.M."/>
            <person name="Sternberg P.W."/>
            <person name="Aroian R.V."/>
        </authorList>
    </citation>
    <scope>NUCLEOTIDE SEQUENCE</scope>
    <source>
        <strain evidence="22">HY135</strain>
    </source>
</reference>
<feature type="domain" description="Protein kinase" evidence="19">
    <location>
        <begin position="484"/>
        <end position="747"/>
    </location>
</feature>
<dbReference type="GO" id="GO:0004674">
    <property type="term" value="F:protein serine/threonine kinase activity"/>
    <property type="evidence" value="ECO:0007669"/>
    <property type="project" value="UniProtKB-KW"/>
</dbReference>
<comment type="catalytic activity">
    <reaction evidence="14">
        <text>L-seryl-[protein] + ATP = O-phospho-L-seryl-[protein] + ADP + H(+)</text>
        <dbReference type="Rhea" id="RHEA:17989"/>
        <dbReference type="Rhea" id="RHEA-COMP:9863"/>
        <dbReference type="Rhea" id="RHEA-COMP:11604"/>
        <dbReference type="ChEBI" id="CHEBI:15378"/>
        <dbReference type="ChEBI" id="CHEBI:29999"/>
        <dbReference type="ChEBI" id="CHEBI:30616"/>
        <dbReference type="ChEBI" id="CHEBI:83421"/>
        <dbReference type="ChEBI" id="CHEBI:456216"/>
        <dbReference type="EC" id="2.7.11.1"/>
    </reaction>
</comment>
<evidence type="ECO:0000256" key="12">
    <source>
        <dbReference type="ARBA" id="ARBA00023211"/>
    </source>
</evidence>
<dbReference type="Pfam" id="PF00069">
    <property type="entry name" value="Pkinase"/>
    <property type="match status" value="1"/>
</dbReference>
<evidence type="ECO:0000256" key="10">
    <source>
        <dbReference type="ARBA" id="ARBA00022840"/>
    </source>
</evidence>
<organism evidence="21 22">
    <name type="scientific">Ancylostoma ceylanicum</name>
    <dbReference type="NCBI Taxonomy" id="53326"/>
    <lineage>
        <taxon>Eukaryota</taxon>
        <taxon>Metazoa</taxon>
        <taxon>Ecdysozoa</taxon>
        <taxon>Nematoda</taxon>
        <taxon>Chromadorea</taxon>
        <taxon>Rhabditida</taxon>
        <taxon>Rhabditina</taxon>
        <taxon>Rhabditomorpha</taxon>
        <taxon>Strongyloidea</taxon>
        <taxon>Ancylostomatidae</taxon>
        <taxon>Ancylostomatinae</taxon>
        <taxon>Ancylostoma</taxon>
    </lineage>
</organism>
<feature type="transmembrane region" description="Helical" evidence="18">
    <location>
        <begin position="321"/>
        <end position="344"/>
    </location>
</feature>
<evidence type="ECO:0000256" key="5">
    <source>
        <dbReference type="ARBA" id="ARBA00022527"/>
    </source>
</evidence>
<evidence type="ECO:0000256" key="16">
    <source>
        <dbReference type="PROSITE-ProRule" id="PRU10141"/>
    </source>
</evidence>
<dbReference type="OrthoDB" id="68483at2759"/>
<comment type="cofactor">
    <cofactor evidence="1">
        <name>Mn(2+)</name>
        <dbReference type="ChEBI" id="CHEBI:29035"/>
    </cofactor>
</comment>
<feature type="compositionally biased region" description="Polar residues" evidence="17">
    <location>
        <begin position="272"/>
        <end position="290"/>
    </location>
</feature>
<evidence type="ECO:0000259" key="19">
    <source>
        <dbReference type="PROSITE" id="PS50011"/>
    </source>
</evidence>
<keyword evidence="10 16" id="KW-0067">ATP-binding</keyword>
<feature type="region of interest" description="Disordered" evidence="17">
    <location>
        <begin position="272"/>
        <end position="294"/>
    </location>
</feature>
<dbReference type="InterPro" id="IPR013087">
    <property type="entry name" value="Znf_C2H2_type"/>
</dbReference>
<dbReference type="PROSITE" id="PS00108">
    <property type="entry name" value="PROTEIN_KINASE_ST"/>
    <property type="match status" value="1"/>
</dbReference>
<evidence type="ECO:0000256" key="15">
    <source>
        <dbReference type="PROSITE-ProRule" id="PRU00042"/>
    </source>
</evidence>
<comment type="cofactor">
    <cofactor evidence="2">
        <name>Mg(2+)</name>
        <dbReference type="ChEBI" id="CHEBI:18420"/>
    </cofactor>
</comment>
<keyword evidence="5" id="KW-0723">Serine/threonine-protein kinase</keyword>
<evidence type="ECO:0000256" key="4">
    <source>
        <dbReference type="ARBA" id="ARBA00012513"/>
    </source>
</evidence>
<dbReference type="InterPro" id="IPR036236">
    <property type="entry name" value="Znf_C2H2_sf"/>
</dbReference>
<dbReference type="FunFam" id="1.10.510.10:FF:000571">
    <property type="entry name" value="Maternal embryonic leucine zipper kinase"/>
    <property type="match status" value="1"/>
</dbReference>
<feature type="domain" description="C2H2-type" evidence="20">
    <location>
        <begin position="63"/>
        <end position="90"/>
    </location>
</feature>
<keyword evidence="22" id="KW-1185">Reference proteome</keyword>
<evidence type="ECO:0000313" key="21">
    <source>
        <dbReference type="EMBL" id="EYC05733.1"/>
    </source>
</evidence>
<feature type="domain" description="C2H2-type" evidence="20">
    <location>
        <begin position="122"/>
        <end position="150"/>
    </location>
</feature>
<evidence type="ECO:0000256" key="6">
    <source>
        <dbReference type="ARBA" id="ARBA00022679"/>
    </source>
</evidence>
<accession>A0A016TTK4</accession>
<dbReference type="SMART" id="SM00220">
    <property type="entry name" value="S_TKc"/>
    <property type="match status" value="1"/>
</dbReference>
<dbReference type="AlphaFoldDB" id="A0A016TTK4"/>
<keyword evidence="18" id="KW-0472">Membrane</keyword>
<feature type="domain" description="C2H2-type" evidence="20">
    <location>
        <begin position="91"/>
        <end position="119"/>
    </location>
</feature>
<evidence type="ECO:0000256" key="1">
    <source>
        <dbReference type="ARBA" id="ARBA00001936"/>
    </source>
</evidence>
<gene>
    <name evidence="21" type="primary">Acey_s0080.g1334</name>
    <name evidence="21" type="synonym">Acey-par-4</name>
    <name evidence="21" type="ORF">Y032_0080g1334</name>
</gene>
<dbReference type="PROSITE" id="PS50011">
    <property type="entry name" value="PROTEIN_KINASE_DOM"/>
    <property type="match status" value="1"/>
</dbReference>
<keyword evidence="18" id="KW-0812">Transmembrane</keyword>
<dbReference type="STRING" id="53326.A0A016TTK4"/>
<evidence type="ECO:0000256" key="14">
    <source>
        <dbReference type="ARBA" id="ARBA00048679"/>
    </source>
</evidence>